<name>A0A4R8QKV3_9PEZI</name>
<keyword evidence="1" id="KW-0732">Signal</keyword>
<proteinExistence type="predicted"/>
<evidence type="ECO:0008006" key="4">
    <source>
        <dbReference type="Google" id="ProtNLM"/>
    </source>
</evidence>
<feature type="chain" id="PRO_5020602765" description="Secreted in xylem 6" evidence="1">
    <location>
        <begin position="24"/>
        <end position="248"/>
    </location>
</feature>
<organism evidence="2 3">
    <name type="scientific">Colletotrichum spinosum</name>
    <dbReference type="NCBI Taxonomy" id="1347390"/>
    <lineage>
        <taxon>Eukaryota</taxon>
        <taxon>Fungi</taxon>
        <taxon>Dikarya</taxon>
        <taxon>Ascomycota</taxon>
        <taxon>Pezizomycotina</taxon>
        <taxon>Sordariomycetes</taxon>
        <taxon>Hypocreomycetidae</taxon>
        <taxon>Glomerellales</taxon>
        <taxon>Glomerellaceae</taxon>
        <taxon>Colletotrichum</taxon>
        <taxon>Colletotrichum orbiculare species complex</taxon>
    </lineage>
</organism>
<accession>A0A4R8QKV3</accession>
<evidence type="ECO:0000256" key="1">
    <source>
        <dbReference type="SAM" id="SignalP"/>
    </source>
</evidence>
<sequence length="248" mass="27011">MRFFSFLVAILPVSCSVIPLSQAEDPTTELSLDVAPVELDDAPAVGGPLNTSLATIGPRNLVRRVVFPPCPAGQTFDRSICYTSQVISRYCKTNPPSANGERKEAYCSDNEICVQRNLANGLPFATCFAISDLVQWRTDPDGNKEGCTRVGSRGQNLGARRVGTIVYDVNRKPIQVRTIRFTGEPGDRDTGIGASTSYALSQTWVFDATQFMVGKYKVFSILILTDQSIVCIASGGYTNLKAYTWFAA</sequence>
<feature type="signal peptide" evidence="1">
    <location>
        <begin position="1"/>
        <end position="23"/>
    </location>
</feature>
<evidence type="ECO:0000313" key="2">
    <source>
        <dbReference type="EMBL" id="TDZ38780.1"/>
    </source>
</evidence>
<reference evidence="2 3" key="1">
    <citation type="submission" date="2018-11" db="EMBL/GenBank/DDBJ databases">
        <title>Genome sequence and assembly of Colletotrichum spinosum.</title>
        <authorList>
            <person name="Gan P."/>
            <person name="Shirasu K."/>
        </authorList>
    </citation>
    <scope>NUCLEOTIDE SEQUENCE [LARGE SCALE GENOMIC DNA]</scope>
    <source>
        <strain evidence="2 3">CBS 515.97</strain>
    </source>
</reference>
<dbReference type="AlphaFoldDB" id="A0A4R8QKV3"/>
<comment type="caution">
    <text evidence="2">The sequence shown here is derived from an EMBL/GenBank/DDBJ whole genome shotgun (WGS) entry which is preliminary data.</text>
</comment>
<dbReference type="EMBL" id="QAPG01000014">
    <property type="protein sequence ID" value="TDZ38780.1"/>
    <property type="molecule type" value="Genomic_DNA"/>
</dbReference>
<protein>
    <recommendedName>
        <fullName evidence="4">Secreted in xylem 6</fullName>
    </recommendedName>
</protein>
<gene>
    <name evidence="2" type="ORF">C8035_v006626</name>
</gene>
<dbReference type="Proteomes" id="UP000295083">
    <property type="component" value="Unassembled WGS sequence"/>
</dbReference>
<keyword evidence="3" id="KW-1185">Reference proteome</keyword>
<evidence type="ECO:0000313" key="3">
    <source>
        <dbReference type="Proteomes" id="UP000295083"/>
    </source>
</evidence>